<evidence type="ECO:0000256" key="1">
    <source>
        <dbReference type="SAM" id="MobiDB-lite"/>
    </source>
</evidence>
<dbReference type="RefSeq" id="XP_007413987.1">
    <property type="nucleotide sequence ID" value="XM_007413925.1"/>
</dbReference>
<protein>
    <submittedName>
        <fullName evidence="2">Uncharacterized protein</fullName>
    </submittedName>
</protein>
<dbReference type="AlphaFoldDB" id="F4RXK9"/>
<dbReference type="InParanoid" id="F4RXK9"/>
<dbReference type="GeneID" id="18923863"/>
<proteinExistence type="predicted"/>
<keyword evidence="3" id="KW-1185">Reference proteome</keyword>
<evidence type="ECO:0000313" key="3">
    <source>
        <dbReference type="Proteomes" id="UP000001072"/>
    </source>
</evidence>
<gene>
    <name evidence="2" type="ORF">MELLADRAFT_109772</name>
</gene>
<evidence type="ECO:0000313" key="2">
    <source>
        <dbReference type="EMBL" id="EGG02874.1"/>
    </source>
</evidence>
<dbReference type="KEGG" id="mlr:MELLADRAFT_109772"/>
<name>F4RXK9_MELLP</name>
<dbReference type="EMBL" id="GL883128">
    <property type="protein sequence ID" value="EGG02874.1"/>
    <property type="molecule type" value="Genomic_DNA"/>
</dbReference>
<accession>F4RXK9</accession>
<sequence>MLTKSNQGEIPKSAGTSQENEPTLNQDQGDANLGPNAVVLDLGDLDKSKNLDQSAKGQAVQSQGDVSKSKDLDSNLEQSSIVKNPIIIMEDLTEDQDSNNSNEVVNANLLDVNNAFKQVPVLKSKATLKKTKSKSLSIERSNSESQVINSTYLDALRSAPKDIQNDSVIMESNDKFDNGIDLTNKNEVFKKAMELTMKGDSSAAAKYLKVYESLSNLDLSNLRPVTKRATSANPVMSDIDVRPEGKTDGGIFENGMWFFPNRITNYQNHSYTPYFDRNIKELCYPIPLTIFDKDWQNKSMGYHAKKKIKSVEGELKTEAYTGLPYADEWLLDYGDWSIHYNGYINALRNAKFTRFVDWSLAHKLNVEKVMSEMGWLTALNQLPLNRFCLLDETSFQKNPYVEGGERQGWDPATGKPPKKNEKLNQFQNKPYQKWNNDQNSNNQIASGSGSNEYNSNFNNGRPFEKKKFQRGYFGNNYNENYKDKKAAAMGKNKQPEK</sequence>
<dbReference type="HOGENOM" id="CLU_039647_0_0_1"/>
<feature type="compositionally biased region" description="Polar residues" evidence="1">
    <location>
        <begin position="51"/>
        <end position="66"/>
    </location>
</feature>
<feature type="region of interest" description="Disordered" evidence="1">
    <location>
        <begin position="1"/>
        <end position="75"/>
    </location>
</feature>
<dbReference type="Proteomes" id="UP000001072">
    <property type="component" value="Unassembled WGS sequence"/>
</dbReference>
<dbReference type="VEuPathDB" id="FungiDB:MELLADRAFT_109772"/>
<feature type="compositionally biased region" description="Polar residues" evidence="1">
    <location>
        <begin position="1"/>
        <end position="29"/>
    </location>
</feature>
<reference evidence="3" key="1">
    <citation type="journal article" date="2011" name="Proc. Natl. Acad. Sci. U.S.A.">
        <title>Obligate biotrophy features unraveled by the genomic analysis of rust fungi.</title>
        <authorList>
            <person name="Duplessis S."/>
            <person name="Cuomo C.A."/>
            <person name="Lin Y.-C."/>
            <person name="Aerts A."/>
            <person name="Tisserant E."/>
            <person name="Veneault-Fourrey C."/>
            <person name="Joly D.L."/>
            <person name="Hacquard S."/>
            <person name="Amselem J."/>
            <person name="Cantarel B.L."/>
            <person name="Chiu R."/>
            <person name="Coutinho P.M."/>
            <person name="Feau N."/>
            <person name="Field M."/>
            <person name="Frey P."/>
            <person name="Gelhaye E."/>
            <person name="Goldberg J."/>
            <person name="Grabherr M.G."/>
            <person name="Kodira C.D."/>
            <person name="Kohler A."/>
            <person name="Kuees U."/>
            <person name="Lindquist E.A."/>
            <person name="Lucas S.M."/>
            <person name="Mago R."/>
            <person name="Mauceli E."/>
            <person name="Morin E."/>
            <person name="Murat C."/>
            <person name="Pangilinan J.L."/>
            <person name="Park R."/>
            <person name="Pearson M."/>
            <person name="Quesneville H."/>
            <person name="Rouhier N."/>
            <person name="Sakthikumar S."/>
            <person name="Salamov A.A."/>
            <person name="Schmutz J."/>
            <person name="Selles B."/>
            <person name="Shapiro H."/>
            <person name="Tanguay P."/>
            <person name="Tuskan G.A."/>
            <person name="Henrissat B."/>
            <person name="Van de Peer Y."/>
            <person name="Rouze P."/>
            <person name="Ellis J.G."/>
            <person name="Dodds P.N."/>
            <person name="Schein J.E."/>
            <person name="Zhong S."/>
            <person name="Hamelin R.C."/>
            <person name="Grigoriev I.V."/>
            <person name="Szabo L.J."/>
            <person name="Martin F."/>
        </authorList>
    </citation>
    <scope>NUCLEOTIDE SEQUENCE [LARGE SCALE GENOMIC DNA]</scope>
    <source>
        <strain evidence="3">98AG31 / pathotype 3-4-7</strain>
    </source>
</reference>
<feature type="compositionally biased region" description="Polar residues" evidence="1">
    <location>
        <begin position="423"/>
        <end position="459"/>
    </location>
</feature>
<feature type="region of interest" description="Disordered" evidence="1">
    <location>
        <begin position="399"/>
        <end position="497"/>
    </location>
</feature>
<organism evidence="3">
    <name type="scientific">Melampsora larici-populina (strain 98AG31 / pathotype 3-4-7)</name>
    <name type="common">Poplar leaf rust fungus</name>
    <dbReference type="NCBI Taxonomy" id="747676"/>
    <lineage>
        <taxon>Eukaryota</taxon>
        <taxon>Fungi</taxon>
        <taxon>Dikarya</taxon>
        <taxon>Basidiomycota</taxon>
        <taxon>Pucciniomycotina</taxon>
        <taxon>Pucciniomycetes</taxon>
        <taxon>Pucciniales</taxon>
        <taxon>Melampsoraceae</taxon>
        <taxon>Melampsora</taxon>
    </lineage>
</organism>